<keyword evidence="12" id="KW-1185">Reference proteome</keyword>
<dbReference type="EMBL" id="JBHLVX010000020">
    <property type="protein sequence ID" value="MFC0267471.1"/>
    <property type="molecule type" value="Genomic_DNA"/>
</dbReference>
<protein>
    <submittedName>
        <fullName evidence="11">Amino acid ABC transporter permease</fullName>
    </submittedName>
</protein>
<keyword evidence="6" id="KW-0029">Amino-acid transport</keyword>
<feature type="domain" description="ABC transmembrane type-1" evidence="10">
    <location>
        <begin position="162"/>
        <end position="356"/>
    </location>
</feature>
<evidence type="ECO:0000256" key="1">
    <source>
        <dbReference type="ARBA" id="ARBA00004429"/>
    </source>
</evidence>
<dbReference type="InterPro" id="IPR010065">
    <property type="entry name" value="AA_ABC_transptr_permease_3TM"/>
</dbReference>
<keyword evidence="8 9" id="KW-0472">Membrane</keyword>
<comment type="caution">
    <text evidence="11">The sequence shown here is derived from an EMBL/GenBank/DDBJ whole genome shotgun (WGS) entry which is preliminary data.</text>
</comment>
<dbReference type="Gene3D" id="1.10.3720.10">
    <property type="entry name" value="MetI-like"/>
    <property type="match status" value="1"/>
</dbReference>
<evidence type="ECO:0000313" key="11">
    <source>
        <dbReference type="EMBL" id="MFC0267471.1"/>
    </source>
</evidence>
<evidence type="ECO:0000256" key="3">
    <source>
        <dbReference type="ARBA" id="ARBA00022448"/>
    </source>
</evidence>
<keyword evidence="5 9" id="KW-0812">Transmembrane</keyword>
<feature type="transmembrane region" description="Helical" evidence="9">
    <location>
        <begin position="197"/>
        <end position="221"/>
    </location>
</feature>
<dbReference type="InterPro" id="IPR000515">
    <property type="entry name" value="MetI-like"/>
</dbReference>
<comment type="similarity">
    <text evidence="2">Belongs to the binding-protein-dependent transport system permease family. HisMQ subfamily.</text>
</comment>
<name>A0ABV6G219_9GAMM</name>
<feature type="transmembrane region" description="Helical" evidence="9">
    <location>
        <begin position="101"/>
        <end position="119"/>
    </location>
</feature>
<evidence type="ECO:0000256" key="9">
    <source>
        <dbReference type="RuleBase" id="RU363032"/>
    </source>
</evidence>
<keyword evidence="4" id="KW-1003">Cell membrane</keyword>
<feature type="transmembrane region" description="Helical" evidence="9">
    <location>
        <begin position="330"/>
        <end position="348"/>
    </location>
</feature>
<dbReference type="InterPro" id="IPR035906">
    <property type="entry name" value="MetI-like_sf"/>
</dbReference>
<dbReference type="SUPFAM" id="SSF161098">
    <property type="entry name" value="MetI-like"/>
    <property type="match status" value="1"/>
</dbReference>
<keyword evidence="7 9" id="KW-1133">Transmembrane helix</keyword>
<evidence type="ECO:0000256" key="5">
    <source>
        <dbReference type="ARBA" id="ARBA00022692"/>
    </source>
</evidence>
<evidence type="ECO:0000256" key="4">
    <source>
        <dbReference type="ARBA" id="ARBA00022475"/>
    </source>
</evidence>
<dbReference type="Proteomes" id="UP001589814">
    <property type="component" value="Unassembled WGS sequence"/>
</dbReference>
<gene>
    <name evidence="11" type="ORF">ACFFHW_05585</name>
</gene>
<comment type="subcellular location">
    <subcellularLocation>
        <location evidence="1">Cell inner membrane</location>
        <topology evidence="1">Multi-pass membrane protein</topology>
    </subcellularLocation>
    <subcellularLocation>
        <location evidence="9">Cell membrane</location>
        <topology evidence="9">Multi-pass membrane protein</topology>
    </subcellularLocation>
</comment>
<evidence type="ECO:0000256" key="6">
    <source>
        <dbReference type="ARBA" id="ARBA00022970"/>
    </source>
</evidence>
<dbReference type="CDD" id="cd06261">
    <property type="entry name" value="TM_PBP2"/>
    <property type="match status" value="1"/>
</dbReference>
<dbReference type="RefSeq" id="WP_019950435.1">
    <property type="nucleotide sequence ID" value="NZ_JBHLVX010000020.1"/>
</dbReference>
<feature type="transmembrane region" description="Helical" evidence="9">
    <location>
        <begin position="294"/>
        <end position="318"/>
    </location>
</feature>
<dbReference type="PROSITE" id="PS50928">
    <property type="entry name" value="ABC_TM1"/>
    <property type="match status" value="1"/>
</dbReference>
<dbReference type="NCBIfam" id="TIGR01726">
    <property type="entry name" value="HEQRo_perm_3TM"/>
    <property type="match status" value="1"/>
</dbReference>
<proteinExistence type="inferred from homology"/>
<organism evidence="11 12">
    <name type="scientific">Kushneria aurantia</name>
    <dbReference type="NCBI Taxonomy" id="504092"/>
    <lineage>
        <taxon>Bacteria</taxon>
        <taxon>Pseudomonadati</taxon>
        <taxon>Pseudomonadota</taxon>
        <taxon>Gammaproteobacteria</taxon>
        <taxon>Oceanospirillales</taxon>
        <taxon>Halomonadaceae</taxon>
        <taxon>Kushneria</taxon>
    </lineage>
</organism>
<evidence type="ECO:0000259" key="10">
    <source>
        <dbReference type="PROSITE" id="PS50928"/>
    </source>
</evidence>
<feature type="transmembrane region" description="Helical" evidence="9">
    <location>
        <begin position="131"/>
        <end position="151"/>
    </location>
</feature>
<evidence type="ECO:0000256" key="8">
    <source>
        <dbReference type="ARBA" id="ARBA00023136"/>
    </source>
</evidence>
<feature type="transmembrane region" description="Helical" evidence="9">
    <location>
        <begin position="163"/>
        <end position="185"/>
    </location>
</feature>
<dbReference type="InterPro" id="IPR043429">
    <property type="entry name" value="ArtM/GltK/GlnP/TcyL/YhdX-like"/>
</dbReference>
<keyword evidence="3 9" id="KW-0813">Transport</keyword>
<dbReference type="PANTHER" id="PTHR30614">
    <property type="entry name" value="MEMBRANE COMPONENT OF AMINO ACID ABC TRANSPORTER"/>
    <property type="match status" value="1"/>
</dbReference>
<evidence type="ECO:0000256" key="2">
    <source>
        <dbReference type="ARBA" id="ARBA00010072"/>
    </source>
</evidence>
<feature type="transmembrane region" description="Helical" evidence="9">
    <location>
        <begin position="36"/>
        <end position="56"/>
    </location>
</feature>
<accession>A0ABV6G219</accession>
<evidence type="ECO:0000256" key="7">
    <source>
        <dbReference type="ARBA" id="ARBA00022989"/>
    </source>
</evidence>
<evidence type="ECO:0000313" key="12">
    <source>
        <dbReference type="Proteomes" id="UP001589814"/>
    </source>
</evidence>
<dbReference type="PANTHER" id="PTHR30614:SF41">
    <property type="entry name" value="INNER MEMBRANE AMINO-ACID ABC TRANSPORTER PERMEASE PROTEIN YHDY"/>
    <property type="match status" value="1"/>
</dbReference>
<sequence>MAATQVRSEMLAPRKAPDRRTGLVGWLRANLFSSPLNSLVTLALAALLVRLIWPFLEWALFNANFLGESREACSSGGACWVYISARFETIIYGFYPPELRWRVNIVFVLLALVIAWLAIPRMPFKKWGALCALIPFPIAAFLLLHGGYFGITTVPTRDWGGLMLTITIALLAMVGSLPLGIMLALGRRSTMPFVRGVCVLFIEFWRGVPLITVLFMASVMLPLFTPSGFDLDKLLRALIGIMLFWSAYMAEAVRSGLQAIPSGQSEAASALGLGYWHRMILVVLPQALKLVIPGIVNTFIVLFMDTSLVLIIGLFDFLAVIRSGLNDPEWLGYAIEGYVFAALVYWIFCSSMSRYSQYIERRLHTGH</sequence>
<reference evidence="11 12" key="1">
    <citation type="submission" date="2024-09" db="EMBL/GenBank/DDBJ databases">
        <authorList>
            <person name="Sun Q."/>
            <person name="Mori K."/>
        </authorList>
    </citation>
    <scope>NUCLEOTIDE SEQUENCE [LARGE SCALE GENOMIC DNA]</scope>
    <source>
        <strain evidence="11 12">CCM 7415</strain>
    </source>
</reference>
<dbReference type="Pfam" id="PF00528">
    <property type="entry name" value="BPD_transp_1"/>
    <property type="match status" value="1"/>
</dbReference>
<feature type="transmembrane region" description="Helical" evidence="9">
    <location>
        <begin position="233"/>
        <end position="250"/>
    </location>
</feature>